<dbReference type="PANTHER" id="PTHR40277:SF1">
    <property type="entry name" value="BLL5419 PROTEIN"/>
    <property type="match status" value="1"/>
</dbReference>
<evidence type="ECO:0000256" key="4">
    <source>
        <dbReference type="ARBA" id="ARBA00022989"/>
    </source>
</evidence>
<feature type="transmembrane region" description="Helical" evidence="6">
    <location>
        <begin position="263"/>
        <end position="280"/>
    </location>
</feature>
<evidence type="ECO:0000256" key="3">
    <source>
        <dbReference type="ARBA" id="ARBA00022692"/>
    </source>
</evidence>
<keyword evidence="5 6" id="KW-0472">Membrane</keyword>
<feature type="transmembrane region" description="Helical" evidence="6">
    <location>
        <begin position="43"/>
        <end position="62"/>
    </location>
</feature>
<feature type="transmembrane region" description="Helical" evidence="6">
    <location>
        <begin position="180"/>
        <end position="203"/>
    </location>
</feature>
<evidence type="ECO:0000256" key="5">
    <source>
        <dbReference type="ARBA" id="ARBA00023136"/>
    </source>
</evidence>
<evidence type="ECO:0000256" key="1">
    <source>
        <dbReference type="ARBA" id="ARBA00004651"/>
    </source>
</evidence>
<evidence type="ECO:0000256" key="2">
    <source>
        <dbReference type="ARBA" id="ARBA00022475"/>
    </source>
</evidence>
<evidence type="ECO:0000256" key="6">
    <source>
        <dbReference type="SAM" id="Phobius"/>
    </source>
</evidence>
<sequence length="305" mass="31295">MTRRLWPWLRLLTGLGILAALLWWHSTAAFVDALHAIDGPSIAIALGIGLATTVLSAARWCAVARRLGLRLPLGTAVADYYRSQFLNAVLPAGVLGDVHRAVSHGHRSGDVARGVRAVVLERAAGQVVLLAAGLGVVLARPALLPALAPAVIPATVVLSLLAGAFVLVRRSFDVRPVLDAWPSVLALSAGALAGHVTLFLVAARLAGATAPLADLVPLVLLALLVMALPLNVGGWGPREAVLALAFGAAGLGSAQGLTVAVVYGVLTFVASLPGAAALLLKDRQAVPERPDEARQDALALAGRGQ</sequence>
<keyword evidence="4 6" id="KW-1133">Transmembrane helix</keyword>
<feature type="transmembrane region" description="Helical" evidence="6">
    <location>
        <begin position="215"/>
        <end position="233"/>
    </location>
</feature>
<reference evidence="7" key="1">
    <citation type="submission" date="2020-07" db="EMBL/GenBank/DDBJ databases">
        <authorList>
            <person name="Tarantini F.S."/>
            <person name="Hong K.W."/>
            <person name="Chan K.G."/>
        </authorList>
    </citation>
    <scope>NUCLEOTIDE SEQUENCE</scope>
    <source>
        <strain evidence="7">32-07</strain>
    </source>
</reference>
<evidence type="ECO:0000313" key="8">
    <source>
        <dbReference type="Proteomes" id="UP001049518"/>
    </source>
</evidence>
<accession>A0ABX8R5L6</accession>
<evidence type="ECO:0000313" key="7">
    <source>
        <dbReference type="EMBL" id="QXJ26371.1"/>
    </source>
</evidence>
<keyword evidence="2" id="KW-1003">Cell membrane</keyword>
<proteinExistence type="predicted"/>
<gene>
    <name evidence="7" type="ORF">AGRA3207_001338</name>
</gene>
<keyword evidence="3 6" id="KW-0812">Transmembrane</keyword>
<dbReference type="EMBL" id="CP059572">
    <property type="protein sequence ID" value="QXJ26371.1"/>
    <property type="molecule type" value="Genomic_DNA"/>
</dbReference>
<organism evidence="7 8">
    <name type="scientific">Actinomadura graeca</name>
    <dbReference type="NCBI Taxonomy" id="2750812"/>
    <lineage>
        <taxon>Bacteria</taxon>
        <taxon>Bacillati</taxon>
        <taxon>Actinomycetota</taxon>
        <taxon>Actinomycetes</taxon>
        <taxon>Streptosporangiales</taxon>
        <taxon>Thermomonosporaceae</taxon>
        <taxon>Actinomadura</taxon>
    </lineage>
</organism>
<dbReference type="PANTHER" id="PTHR40277">
    <property type="entry name" value="BLL5419 PROTEIN"/>
    <property type="match status" value="1"/>
</dbReference>
<protein>
    <submittedName>
        <fullName evidence="7">Flippase-like domain-containing protein</fullName>
    </submittedName>
</protein>
<keyword evidence="8" id="KW-1185">Reference proteome</keyword>
<dbReference type="Proteomes" id="UP001049518">
    <property type="component" value="Chromosome"/>
</dbReference>
<feature type="transmembrane region" description="Helical" evidence="6">
    <location>
        <begin position="150"/>
        <end position="168"/>
    </location>
</feature>
<name>A0ABX8R5L6_9ACTN</name>
<dbReference type="Pfam" id="PF03706">
    <property type="entry name" value="LPG_synthase_TM"/>
    <property type="match status" value="1"/>
</dbReference>
<dbReference type="InterPro" id="IPR022791">
    <property type="entry name" value="L-PG_synthase/AglD"/>
</dbReference>
<comment type="subcellular location">
    <subcellularLocation>
        <location evidence="1">Cell membrane</location>
        <topology evidence="1">Multi-pass membrane protein</topology>
    </subcellularLocation>
</comment>